<feature type="domain" description="N-acetyltransferase" evidence="1">
    <location>
        <begin position="2"/>
        <end position="89"/>
    </location>
</feature>
<dbReference type="InterPro" id="IPR016181">
    <property type="entry name" value="Acyl_CoA_acyltransferase"/>
</dbReference>
<protein>
    <submittedName>
        <fullName evidence="2">Putative acetyltransferase</fullName>
    </submittedName>
</protein>
<dbReference type="KEGG" id="lpk:LACPI_2350"/>
<dbReference type="AlphaFoldDB" id="A0A0D6DZY9"/>
<dbReference type="PROSITE" id="PS51729">
    <property type="entry name" value="GNAT_YJDJ"/>
    <property type="match status" value="1"/>
</dbReference>
<evidence type="ECO:0000313" key="2">
    <source>
        <dbReference type="EMBL" id="CEN29550.1"/>
    </source>
</evidence>
<dbReference type="GO" id="GO:0016740">
    <property type="term" value="F:transferase activity"/>
    <property type="evidence" value="ECO:0007669"/>
    <property type="project" value="UniProtKB-KW"/>
</dbReference>
<keyword evidence="2" id="KW-0808">Transferase</keyword>
<organism evidence="2 3">
    <name type="scientific">Pseudolactococcus piscium MKFS47</name>
    <dbReference type="NCBI Taxonomy" id="297352"/>
    <lineage>
        <taxon>Bacteria</taxon>
        <taxon>Bacillati</taxon>
        <taxon>Bacillota</taxon>
        <taxon>Bacilli</taxon>
        <taxon>Lactobacillales</taxon>
        <taxon>Streptococcaceae</taxon>
        <taxon>Pseudolactococcus</taxon>
    </lineage>
</organism>
<dbReference type="Proteomes" id="UP000033166">
    <property type="component" value="Plasmid II"/>
</dbReference>
<name>A0A0D6DZY9_9LACT</name>
<sequence length="89" mass="10207">MEIIEKENKFLLLNDEREKVGEIDFENNGGKLTITHTEVQKVLRKEGLGERLVLSVVEKARETDLSLGATCPYAANYIKHHKRELEDVL</sequence>
<geneLocation type="plasmid" evidence="2 3">
    <name>II</name>
</geneLocation>
<dbReference type="RefSeq" id="WP_047916740.1">
    <property type="nucleotide sequence ID" value="NZ_LN774770.1"/>
</dbReference>
<evidence type="ECO:0000313" key="3">
    <source>
        <dbReference type="Proteomes" id="UP000033166"/>
    </source>
</evidence>
<reference evidence="3" key="1">
    <citation type="submission" date="2015-01" db="EMBL/GenBank/DDBJ databases">
        <authorList>
            <person name="Andreevskaya M."/>
        </authorList>
    </citation>
    <scope>NUCLEOTIDE SEQUENCE [LARGE SCALE GENOMIC DNA]</scope>
    <source>
        <strain evidence="3">MKFS47</strain>
        <plasmid evidence="3">II</plasmid>
    </source>
</reference>
<accession>A0A0D6DZY9</accession>
<dbReference type="HOGENOM" id="CLU_132888_2_2_9"/>
<dbReference type="SUPFAM" id="SSF55729">
    <property type="entry name" value="Acyl-CoA N-acyltransferases (Nat)"/>
    <property type="match status" value="1"/>
</dbReference>
<evidence type="ECO:0000259" key="1">
    <source>
        <dbReference type="PROSITE" id="PS51729"/>
    </source>
</evidence>
<dbReference type="EMBL" id="LN774770">
    <property type="protein sequence ID" value="CEN29550.1"/>
    <property type="molecule type" value="Genomic_DNA"/>
</dbReference>
<dbReference type="Gene3D" id="3.40.630.30">
    <property type="match status" value="1"/>
</dbReference>
<gene>
    <name evidence="2" type="ORF">LACPI_2350</name>
</gene>
<dbReference type="Pfam" id="PF14542">
    <property type="entry name" value="Acetyltransf_CG"/>
    <property type="match status" value="1"/>
</dbReference>
<keyword evidence="2" id="KW-0614">Plasmid</keyword>
<dbReference type="InterPro" id="IPR031165">
    <property type="entry name" value="GNAT_YJDJ"/>
</dbReference>
<proteinExistence type="predicted"/>